<dbReference type="EMBL" id="JBBKTX010000001">
    <property type="protein sequence ID" value="MFK4751042.1"/>
    <property type="molecule type" value="Genomic_DNA"/>
</dbReference>
<proteinExistence type="inferred from homology"/>
<dbReference type="EC" id="7.2.4.2" evidence="16"/>
<name>A0ABW8NDN4_9GAMM</name>
<evidence type="ECO:0000256" key="15">
    <source>
        <dbReference type="ARBA" id="ARBA00048176"/>
    </source>
</evidence>
<keyword evidence="10 16" id="KW-1133">Transmembrane helix</keyword>
<evidence type="ECO:0000256" key="17">
    <source>
        <dbReference type="RuleBase" id="RU004278"/>
    </source>
</evidence>
<comment type="similarity">
    <text evidence="4 16 17">Belongs to the OadG family.</text>
</comment>
<comment type="caution">
    <text evidence="18">The sequence shown here is derived from an EMBL/GenBank/DDBJ whole genome shotgun (WGS) entry which is preliminary data.</text>
</comment>
<dbReference type="InterPro" id="IPR005899">
    <property type="entry name" value="Na_pump_deCOase"/>
</dbReference>
<evidence type="ECO:0000256" key="11">
    <source>
        <dbReference type="ARBA" id="ARBA00023053"/>
    </source>
</evidence>
<evidence type="ECO:0000256" key="5">
    <source>
        <dbReference type="ARBA" id="ARBA00011869"/>
    </source>
</evidence>
<evidence type="ECO:0000256" key="12">
    <source>
        <dbReference type="ARBA" id="ARBA00023065"/>
    </source>
</evidence>
<evidence type="ECO:0000256" key="13">
    <source>
        <dbReference type="ARBA" id="ARBA00023136"/>
    </source>
</evidence>
<dbReference type="Proteomes" id="UP001620597">
    <property type="component" value="Unassembled WGS sequence"/>
</dbReference>
<accession>A0ABW8NDN4</accession>
<dbReference type="HAMAP" id="MF_00404">
    <property type="entry name" value="OadG"/>
    <property type="match status" value="1"/>
</dbReference>
<evidence type="ECO:0000313" key="19">
    <source>
        <dbReference type="Proteomes" id="UP001620597"/>
    </source>
</evidence>
<evidence type="ECO:0000256" key="16">
    <source>
        <dbReference type="HAMAP-Rule" id="MF_00404"/>
    </source>
</evidence>
<evidence type="ECO:0000256" key="2">
    <source>
        <dbReference type="ARBA" id="ARBA00003002"/>
    </source>
</evidence>
<comment type="catalytic activity">
    <reaction evidence="15 16 17">
        <text>oxaloacetate + 2 Na(+)(in) + H(+) = pyruvate + 2 Na(+)(out) + CO2</text>
        <dbReference type="Rhea" id="RHEA:57724"/>
        <dbReference type="ChEBI" id="CHEBI:15361"/>
        <dbReference type="ChEBI" id="CHEBI:15378"/>
        <dbReference type="ChEBI" id="CHEBI:16452"/>
        <dbReference type="ChEBI" id="CHEBI:16526"/>
        <dbReference type="ChEBI" id="CHEBI:29101"/>
        <dbReference type="EC" id="7.2.4.2"/>
    </reaction>
</comment>
<comment type="function">
    <text evidence="2 16 17">Catalyzes the decarboxylation of oxaloacetate coupled to Na(+) translocation.</text>
</comment>
<keyword evidence="13 16" id="KW-0472">Membrane</keyword>
<keyword evidence="7 16" id="KW-1003">Cell membrane</keyword>
<keyword evidence="19" id="KW-1185">Reference proteome</keyword>
<dbReference type="NCBIfam" id="TIGR01195">
    <property type="entry name" value="oadG_fam"/>
    <property type="match status" value="1"/>
</dbReference>
<evidence type="ECO:0000256" key="4">
    <source>
        <dbReference type="ARBA" id="ARBA00005844"/>
    </source>
</evidence>
<gene>
    <name evidence="16" type="primary">oadG</name>
    <name evidence="18" type="ORF">WG929_01345</name>
</gene>
<evidence type="ECO:0000256" key="10">
    <source>
        <dbReference type="ARBA" id="ARBA00022989"/>
    </source>
</evidence>
<evidence type="ECO:0000313" key="18">
    <source>
        <dbReference type="EMBL" id="MFK4751042.1"/>
    </source>
</evidence>
<comment type="subunit">
    <text evidence="5 16">Heterotrimer of an alpha, a beta and a gamma subunit.</text>
</comment>
<evidence type="ECO:0000256" key="14">
    <source>
        <dbReference type="ARBA" id="ARBA00023201"/>
    </source>
</evidence>
<dbReference type="Pfam" id="PF04277">
    <property type="entry name" value="OAD_gamma"/>
    <property type="match status" value="1"/>
</dbReference>
<evidence type="ECO:0000256" key="9">
    <source>
        <dbReference type="ARBA" id="ARBA00022967"/>
    </source>
</evidence>
<dbReference type="InterPro" id="IPR023424">
    <property type="entry name" value="OadG"/>
</dbReference>
<keyword evidence="6 16" id="KW-0813">Transport</keyword>
<evidence type="ECO:0000256" key="6">
    <source>
        <dbReference type="ARBA" id="ARBA00022448"/>
    </source>
</evidence>
<evidence type="ECO:0000256" key="7">
    <source>
        <dbReference type="ARBA" id="ARBA00022475"/>
    </source>
</evidence>
<evidence type="ECO:0000256" key="8">
    <source>
        <dbReference type="ARBA" id="ARBA00022692"/>
    </source>
</evidence>
<dbReference type="RefSeq" id="WP_369857256.1">
    <property type="nucleotide sequence ID" value="NZ_JBBKTX010000001.1"/>
</dbReference>
<keyword evidence="14 16" id="KW-0739">Sodium transport</keyword>
<evidence type="ECO:0000256" key="3">
    <source>
        <dbReference type="ARBA" id="ARBA00004162"/>
    </source>
</evidence>
<reference evidence="18 19" key="1">
    <citation type="submission" date="2024-03" db="EMBL/GenBank/DDBJ databases">
        <title>High-quality draft genome sequence of Oceanobacter sp. wDCs-4.</title>
        <authorList>
            <person name="Dong C."/>
        </authorList>
    </citation>
    <scope>NUCLEOTIDE SEQUENCE [LARGE SCALE GENOMIC DNA]</scope>
    <source>
        <strain evidence="19">wDCs-4</strain>
    </source>
</reference>
<keyword evidence="12 16" id="KW-0406">Ion transport</keyword>
<organism evidence="18 19">
    <name type="scientific">Oceanobacter antarcticus</name>
    <dbReference type="NCBI Taxonomy" id="3133425"/>
    <lineage>
        <taxon>Bacteria</taxon>
        <taxon>Pseudomonadati</taxon>
        <taxon>Pseudomonadota</taxon>
        <taxon>Gammaproteobacteria</taxon>
        <taxon>Oceanospirillales</taxon>
        <taxon>Oceanospirillaceae</taxon>
        <taxon>Oceanobacter</taxon>
    </lineage>
</organism>
<feature type="transmembrane region" description="Helical" evidence="16 17">
    <location>
        <begin position="13"/>
        <end position="35"/>
    </location>
</feature>
<evidence type="ECO:0000256" key="1">
    <source>
        <dbReference type="ARBA" id="ARBA00001959"/>
    </source>
</evidence>
<sequence length="83" mass="9147">MSEPGLVTQGLELMVFGMGTVFVFLTMLVFVTGFMSKLVNKYAPEEVIVPVAAKKKRSQPQGVDPQLLKVLSAAVKEHRARQK</sequence>
<keyword evidence="11 16" id="KW-0915">Sodium</keyword>
<keyword evidence="8 16" id="KW-0812">Transmembrane</keyword>
<comment type="subcellular location">
    <subcellularLocation>
        <location evidence="3 16 17">Cell membrane</location>
        <topology evidence="3 16 17">Single-pass membrane protein</topology>
    </subcellularLocation>
</comment>
<comment type="cofactor">
    <cofactor evidence="1 16 17">
        <name>Na(+)</name>
        <dbReference type="ChEBI" id="CHEBI:29101"/>
    </cofactor>
</comment>
<keyword evidence="9 16" id="KW-1278">Translocase</keyword>
<protein>
    <recommendedName>
        <fullName evidence="16">Probable oxaloacetate decarboxylase gamma chain</fullName>
        <ecNumber evidence="16">7.2.4.2</ecNumber>
    </recommendedName>
</protein>